<protein>
    <submittedName>
        <fullName evidence="3">GATC amidotransferase</fullName>
    </submittedName>
</protein>
<accession>A0A836FY75</accession>
<organism evidence="3 4">
    <name type="scientific">Acromyrmex charruanus</name>
    <dbReference type="NCBI Taxonomy" id="2715315"/>
    <lineage>
        <taxon>Eukaryota</taxon>
        <taxon>Metazoa</taxon>
        <taxon>Ecdysozoa</taxon>
        <taxon>Arthropoda</taxon>
        <taxon>Hexapoda</taxon>
        <taxon>Insecta</taxon>
        <taxon>Pterygota</taxon>
        <taxon>Neoptera</taxon>
        <taxon>Endopterygota</taxon>
        <taxon>Hymenoptera</taxon>
        <taxon>Apocrita</taxon>
        <taxon>Aculeata</taxon>
        <taxon>Formicoidea</taxon>
        <taxon>Formicidae</taxon>
        <taxon>Myrmicinae</taxon>
        <taxon>Acromyrmex</taxon>
    </lineage>
</organism>
<dbReference type="InterPro" id="IPR036113">
    <property type="entry name" value="Asp/Glu-ADT_sf_sub_c"/>
</dbReference>
<dbReference type="PANTHER" id="PTHR15004">
    <property type="entry name" value="GLUTAMYL-TRNA(GLN) AMIDOTRANSFERASE SUBUNIT C, MITOCHONDRIAL"/>
    <property type="match status" value="1"/>
</dbReference>
<dbReference type="PANTHER" id="PTHR15004:SF0">
    <property type="entry name" value="GLUTAMYL-TRNA(GLN) AMIDOTRANSFERASE SUBUNIT C, MITOCHONDRIAL"/>
    <property type="match status" value="1"/>
</dbReference>
<dbReference type="EMBL" id="JAANIC010004392">
    <property type="protein sequence ID" value="KAG5334955.1"/>
    <property type="molecule type" value="Genomic_DNA"/>
</dbReference>
<comment type="caution">
    <text evidence="3">The sequence shown here is derived from an EMBL/GenBank/DDBJ whole genome shotgun (WGS) entry which is preliminary data.</text>
</comment>
<dbReference type="GO" id="GO:0000166">
    <property type="term" value="F:nucleotide binding"/>
    <property type="evidence" value="ECO:0007669"/>
    <property type="project" value="UniProtKB-KW"/>
</dbReference>
<keyword evidence="2" id="KW-0496">Mitochondrion</keyword>
<dbReference type="GO" id="GO:0070681">
    <property type="term" value="P:glutaminyl-tRNAGln biosynthesis via transamidation"/>
    <property type="evidence" value="ECO:0007669"/>
    <property type="project" value="TreeGrafter"/>
</dbReference>
<proteinExistence type="predicted"/>
<dbReference type="AlphaFoldDB" id="A0A836FY75"/>
<evidence type="ECO:0000313" key="3">
    <source>
        <dbReference type="EMBL" id="KAG5334955.1"/>
    </source>
</evidence>
<feature type="non-terminal residue" evidence="3">
    <location>
        <position position="1"/>
    </location>
</feature>
<dbReference type="Pfam" id="PF02686">
    <property type="entry name" value="GatC"/>
    <property type="match status" value="1"/>
</dbReference>
<gene>
    <name evidence="3" type="primary">And</name>
    <name evidence="3" type="ORF">G6Z76_0003787</name>
</gene>
<keyword evidence="3" id="KW-0808">Transferase</keyword>
<dbReference type="SUPFAM" id="SSF141000">
    <property type="entry name" value="Glu-tRNAGln amidotransferase C subunit"/>
    <property type="match status" value="1"/>
</dbReference>
<evidence type="ECO:0000256" key="1">
    <source>
        <dbReference type="ARBA" id="ARBA00022741"/>
    </source>
</evidence>
<dbReference type="GO" id="GO:0006450">
    <property type="term" value="P:regulation of translational fidelity"/>
    <property type="evidence" value="ECO:0007669"/>
    <property type="project" value="InterPro"/>
</dbReference>
<dbReference type="GO" id="GO:0032543">
    <property type="term" value="P:mitochondrial translation"/>
    <property type="evidence" value="ECO:0007669"/>
    <property type="project" value="TreeGrafter"/>
</dbReference>
<keyword evidence="1" id="KW-0547">Nucleotide-binding</keyword>
<dbReference type="InterPro" id="IPR003837">
    <property type="entry name" value="GatC"/>
</dbReference>
<reference evidence="3" key="1">
    <citation type="submission" date="2020-03" db="EMBL/GenBank/DDBJ databases">
        <title>Relaxed selection underlies rapid genomic changes in the transitions from sociality to social parasitism in ants.</title>
        <authorList>
            <person name="Bi X."/>
        </authorList>
    </citation>
    <scope>NUCLEOTIDE SEQUENCE</scope>
    <source>
        <strain evidence="3">BGI-DK2014a</strain>
        <tissue evidence="3">Whole body</tissue>
    </source>
</reference>
<dbReference type="GO" id="GO:0030956">
    <property type="term" value="C:glutamyl-tRNA(Gln) amidotransferase complex"/>
    <property type="evidence" value="ECO:0007669"/>
    <property type="project" value="TreeGrafter"/>
</dbReference>
<sequence length="171" mass="20127">MAMLRQVKPAYRLFNERVIFLLRGNAVPSFRTFNSSTVFAKQQQQQESEINNEIKENNNDSRLDGDKRPSIDEATIRRLERLALIGFEFKQSKRVLEEAITFTERLRTIHIDETVRPMYSILENNCIHLREDVVQHDVDRREILRNAAVLEEEYFVAPLTTSKEKKSESEQ</sequence>
<dbReference type="GO" id="GO:0005739">
    <property type="term" value="C:mitochondrion"/>
    <property type="evidence" value="ECO:0007669"/>
    <property type="project" value="TreeGrafter"/>
</dbReference>
<dbReference type="Proteomes" id="UP000669903">
    <property type="component" value="Unassembled WGS sequence"/>
</dbReference>
<name>A0A836FY75_9HYME</name>
<evidence type="ECO:0000313" key="4">
    <source>
        <dbReference type="Proteomes" id="UP000669903"/>
    </source>
</evidence>
<feature type="non-terminal residue" evidence="3">
    <location>
        <position position="171"/>
    </location>
</feature>
<dbReference type="GO" id="GO:0016740">
    <property type="term" value="F:transferase activity"/>
    <property type="evidence" value="ECO:0007669"/>
    <property type="project" value="UniProtKB-KW"/>
</dbReference>
<keyword evidence="4" id="KW-1185">Reference proteome</keyword>
<evidence type="ECO:0000256" key="2">
    <source>
        <dbReference type="ARBA" id="ARBA00023128"/>
    </source>
</evidence>